<organism evidence="1 2">
    <name type="scientific">Pseudomonas izuensis</name>
    <dbReference type="NCBI Taxonomy" id="2684212"/>
    <lineage>
        <taxon>Bacteria</taxon>
        <taxon>Pseudomonadati</taxon>
        <taxon>Pseudomonadota</taxon>
        <taxon>Gammaproteobacteria</taxon>
        <taxon>Pseudomonadales</taxon>
        <taxon>Pseudomonadaceae</taxon>
        <taxon>Pseudomonas</taxon>
    </lineage>
</organism>
<evidence type="ECO:0000313" key="1">
    <source>
        <dbReference type="EMBL" id="BCX68057.1"/>
    </source>
</evidence>
<reference evidence="1 2" key="1">
    <citation type="submission" date="2016-04" db="EMBL/GenBank/DDBJ databases">
        <title>Complete genome sequence of Pseudomonas sp. LAB-08 isolated from TCE contaminated aquifer soil.</title>
        <authorList>
            <person name="Dohra H."/>
            <person name="Suzuki K."/>
            <person name="Fatma A."/>
            <person name="Inuzuka Y."/>
            <person name="Honjo M."/>
            <person name="Tashiro Y."/>
            <person name="Futamata H."/>
        </authorList>
    </citation>
    <scope>NUCLEOTIDE SEQUENCE [LARGE SCALE GENOMIC DNA]</scope>
    <source>
        <strain evidence="1 2">LAB-08</strain>
    </source>
</reference>
<proteinExistence type="predicted"/>
<dbReference type="EMBL" id="AP017423">
    <property type="protein sequence ID" value="BCX68057.1"/>
    <property type="molecule type" value="Genomic_DNA"/>
</dbReference>
<dbReference type="RefSeq" id="WP_096511727.1">
    <property type="nucleotide sequence ID" value="NZ_AP017423.2"/>
</dbReference>
<dbReference type="Proteomes" id="UP000218595">
    <property type="component" value="Chromosome"/>
</dbReference>
<evidence type="ECO:0000313" key="2">
    <source>
        <dbReference type="Proteomes" id="UP000218595"/>
    </source>
</evidence>
<protein>
    <submittedName>
        <fullName evidence="1">Uncharacterized protein</fullName>
    </submittedName>
</protein>
<accession>A0ABM7RU53</accession>
<sequence length="764" mass="84021">MAGNTVESLLAWMKDASQMHDWDLIVALSGQTINRELRNDHIRRLSQGSDLGDIGVSIPIPQTNITQILSGVKLDAPATTYENASLQSSKTGLSQNVVGGTLMMVETVQGQKRIIRLSTMDPLDGAKLRMHVPVRTDSSRAWVDLAEGEEPFLTLFHTELQQQEAGKHFLERFKELSADKRILPLSQFTEDANPFMQSRSIDVRSQKRATRVPAAQALNEEGELLLFTSMVQGRKGGYPKDEDFRNLIPDDDEQRSWSGTALFSRALIHRAAFGDAVLKALPHVQFERLTDEFGTLTKMVAKSGALHAPDASYRSLEHEFESDAFELQAKGGASPLTIEFFEHQVKQRWPADLLLSFKYRPVGGTTWQPHTATFRILLDHEFHFSADDAEDQGMLGELWVPYESTQEVRHVSGLPGTIDPKLLEHIEAFVAQTVKRALLESFSNTLTATSSRDALAELDIVGQSYLHPIVEALPLDHAKFCVGRTSDSSFSIVQPQSLVAAGKTLQLGIEPPRAVKWAVENFSGSGSDPGSIDDHGLYKAPPRHAIQGTYNRVLITATDEDTSERSVSLVTVQSDPVTVNPRIQTCFHSERVELSAGGIGGEPLEWSIKNPVPGQSGTLVDSNLPESDRTYVAAPKVANQTYVLDQIEAKNSQTGEVGSAWVLVMQHEPGATIKPVLDPGQPEGQIQLQAFVNSRPVPAKWSVAINGPGEIDSSGVYYEDPLAKEHFVLVMAEYDDPILGQFLGHLILPIPLKNFPTVLKSLAE</sequence>
<gene>
    <name evidence="1" type="ORF">LAB08_R26970</name>
</gene>
<keyword evidence="2" id="KW-1185">Reference proteome</keyword>
<name>A0ABM7RU53_9PSED</name>